<gene>
    <name evidence="4" type="ORF">IP91_01195</name>
</gene>
<evidence type="ECO:0000256" key="1">
    <source>
        <dbReference type="ARBA" id="ARBA00022679"/>
    </source>
</evidence>
<keyword evidence="5" id="KW-1185">Reference proteome</keyword>
<dbReference type="AlphaFoldDB" id="A0A562RM50"/>
<dbReference type="CDD" id="cd04301">
    <property type="entry name" value="NAT_SF"/>
    <property type="match status" value="1"/>
</dbReference>
<dbReference type="OrthoDB" id="8595358at2"/>
<dbReference type="EMBL" id="VLLB01000001">
    <property type="protein sequence ID" value="TWI70115.1"/>
    <property type="molecule type" value="Genomic_DNA"/>
</dbReference>
<comment type="caution">
    <text evidence="4">The sequence shown here is derived from an EMBL/GenBank/DDBJ whole genome shotgun (WGS) entry which is preliminary data.</text>
</comment>
<accession>A0A562RM50</accession>
<reference evidence="4 5" key="1">
    <citation type="journal article" date="2015" name="Stand. Genomic Sci.">
        <title>Genomic Encyclopedia of Bacterial and Archaeal Type Strains, Phase III: the genomes of soil and plant-associated and newly described type strains.</title>
        <authorList>
            <person name="Whitman W.B."/>
            <person name="Woyke T."/>
            <person name="Klenk H.P."/>
            <person name="Zhou Y."/>
            <person name="Lilburn T.G."/>
            <person name="Beck B.J."/>
            <person name="De Vos P."/>
            <person name="Vandamme P."/>
            <person name="Eisen J.A."/>
            <person name="Garrity G."/>
            <person name="Hugenholtz P."/>
            <person name="Kyrpides N.C."/>
        </authorList>
    </citation>
    <scope>NUCLEOTIDE SEQUENCE [LARGE SCALE GENOMIC DNA]</scope>
    <source>
        <strain evidence="4 5">CGMCC 1.10822</strain>
    </source>
</reference>
<organism evidence="4 5">
    <name type="scientific">Pseudoduganella lurida</name>
    <dbReference type="NCBI Taxonomy" id="1036180"/>
    <lineage>
        <taxon>Bacteria</taxon>
        <taxon>Pseudomonadati</taxon>
        <taxon>Pseudomonadota</taxon>
        <taxon>Betaproteobacteria</taxon>
        <taxon>Burkholderiales</taxon>
        <taxon>Oxalobacteraceae</taxon>
        <taxon>Telluria group</taxon>
        <taxon>Pseudoduganella</taxon>
    </lineage>
</organism>
<evidence type="ECO:0000256" key="2">
    <source>
        <dbReference type="ARBA" id="ARBA00023315"/>
    </source>
</evidence>
<sequence>MALEPVRIRPATRADAANIGQIHVLGWQVGYRGIIPADFLAGIDVAKRQAYWDGVIAAGELNVIVAERGGQVIGWAAFGPDRDAAADRVLELQAIYVHPDAWRTGAGTSLIAAATAHAVGHAYVAMSLWVLAENRAGMQFYRGLDFVEHARKSTARGGRELVELQLLRALPGAAD</sequence>
<dbReference type="Gene3D" id="3.40.630.30">
    <property type="match status" value="1"/>
</dbReference>
<dbReference type="InterPro" id="IPR050832">
    <property type="entry name" value="Bact_Acetyltransf"/>
</dbReference>
<dbReference type="PANTHER" id="PTHR43877">
    <property type="entry name" value="AMINOALKYLPHOSPHONATE N-ACETYLTRANSFERASE-RELATED-RELATED"/>
    <property type="match status" value="1"/>
</dbReference>
<dbReference type="SUPFAM" id="SSF55729">
    <property type="entry name" value="Acyl-CoA N-acyltransferases (Nat)"/>
    <property type="match status" value="1"/>
</dbReference>
<name>A0A562RM50_9BURK</name>
<feature type="domain" description="N-acetyltransferase" evidence="3">
    <location>
        <begin position="6"/>
        <end position="168"/>
    </location>
</feature>
<dbReference type="Pfam" id="PF00583">
    <property type="entry name" value="Acetyltransf_1"/>
    <property type="match status" value="1"/>
</dbReference>
<evidence type="ECO:0000313" key="4">
    <source>
        <dbReference type="EMBL" id="TWI70115.1"/>
    </source>
</evidence>
<proteinExistence type="predicted"/>
<dbReference type="PROSITE" id="PS51186">
    <property type="entry name" value="GNAT"/>
    <property type="match status" value="1"/>
</dbReference>
<dbReference type="Proteomes" id="UP000318431">
    <property type="component" value="Unassembled WGS sequence"/>
</dbReference>
<dbReference type="RefSeq" id="WP_145647807.1">
    <property type="nucleotide sequence ID" value="NZ_VLLB01000001.1"/>
</dbReference>
<dbReference type="InterPro" id="IPR000182">
    <property type="entry name" value="GNAT_dom"/>
</dbReference>
<keyword evidence="1 4" id="KW-0808">Transferase</keyword>
<dbReference type="GO" id="GO:0016747">
    <property type="term" value="F:acyltransferase activity, transferring groups other than amino-acyl groups"/>
    <property type="evidence" value="ECO:0007669"/>
    <property type="project" value="InterPro"/>
</dbReference>
<protein>
    <submittedName>
        <fullName evidence="4">L-amino acid N-acyltransferase YncA</fullName>
    </submittedName>
</protein>
<dbReference type="InterPro" id="IPR016181">
    <property type="entry name" value="Acyl_CoA_acyltransferase"/>
</dbReference>
<evidence type="ECO:0000259" key="3">
    <source>
        <dbReference type="PROSITE" id="PS51186"/>
    </source>
</evidence>
<keyword evidence="2 4" id="KW-0012">Acyltransferase</keyword>
<evidence type="ECO:0000313" key="5">
    <source>
        <dbReference type="Proteomes" id="UP000318431"/>
    </source>
</evidence>